<dbReference type="Proteomes" id="UP000298284">
    <property type="component" value="Unassembled WGS sequence"/>
</dbReference>
<proteinExistence type="inferred from homology"/>
<evidence type="ECO:0000313" key="3">
    <source>
        <dbReference type="EMBL" id="TGD82954.1"/>
    </source>
</evidence>
<evidence type="ECO:0000259" key="2">
    <source>
        <dbReference type="Pfam" id="PF12697"/>
    </source>
</evidence>
<dbReference type="SUPFAM" id="SSF53474">
    <property type="entry name" value="alpha/beta-Hydrolases"/>
    <property type="match status" value="1"/>
</dbReference>
<name>A0A4Z0MTI6_9BACT</name>
<dbReference type="Pfam" id="PF12697">
    <property type="entry name" value="Abhydrolase_6"/>
    <property type="match status" value="1"/>
</dbReference>
<dbReference type="OrthoDB" id="9780932at2"/>
<dbReference type="GO" id="GO:0016787">
    <property type="term" value="F:hydrolase activity"/>
    <property type="evidence" value="ECO:0007669"/>
    <property type="project" value="UniProtKB-KW"/>
</dbReference>
<dbReference type="EMBL" id="SRKZ01000001">
    <property type="protein sequence ID" value="TGD82954.1"/>
    <property type="molecule type" value="Genomic_DNA"/>
</dbReference>
<keyword evidence="3" id="KW-0378">Hydrolase</keyword>
<evidence type="ECO:0000313" key="4">
    <source>
        <dbReference type="Proteomes" id="UP000298284"/>
    </source>
</evidence>
<sequence>MQVLQRNNVHVLGQGPQTMVFVNGFGCDQSIWRYITPAFSNPEQFTLVLYDHVGAGQSAAAAYEPSKYASLQGYAQDLIEICEYLDLNDVILVGHSVGSMIGMLAAITTPNLFKQLLMLCPSPCYVNQAGYHGGFDRADIESMLKFMETDYVGWADTFGPFIMGNPDRPSLAAELTHSFCQTNPAIARQFARVTFLSDNRIDVMNLQQPCLVVQCEEDLIAPPEVGEYLEGALPDALLVTLPVTGHCPQLSAPAQTLSAMEMFLAA</sequence>
<dbReference type="PANTHER" id="PTHR43039">
    <property type="entry name" value="ESTERASE-RELATED"/>
    <property type="match status" value="1"/>
</dbReference>
<comment type="similarity">
    <text evidence="1">Belongs to the AB hydrolase superfamily.</text>
</comment>
<evidence type="ECO:0000256" key="1">
    <source>
        <dbReference type="ARBA" id="ARBA00008645"/>
    </source>
</evidence>
<keyword evidence="4" id="KW-1185">Reference proteome</keyword>
<feature type="domain" description="AB hydrolase-1" evidence="2">
    <location>
        <begin position="19"/>
        <end position="256"/>
    </location>
</feature>
<comment type="caution">
    <text evidence="3">The sequence shown here is derived from an EMBL/GenBank/DDBJ whole genome shotgun (WGS) entry which is preliminary data.</text>
</comment>
<dbReference type="Gene3D" id="3.40.50.1820">
    <property type="entry name" value="alpha/beta hydrolase"/>
    <property type="match status" value="1"/>
</dbReference>
<gene>
    <name evidence="3" type="ORF">EU557_04010</name>
</gene>
<organism evidence="3 4">
    <name type="scientific">Hymenobacter wooponensis</name>
    <dbReference type="NCBI Taxonomy" id="1525360"/>
    <lineage>
        <taxon>Bacteria</taxon>
        <taxon>Pseudomonadati</taxon>
        <taxon>Bacteroidota</taxon>
        <taxon>Cytophagia</taxon>
        <taxon>Cytophagales</taxon>
        <taxon>Hymenobacteraceae</taxon>
        <taxon>Hymenobacter</taxon>
    </lineage>
</organism>
<protein>
    <submittedName>
        <fullName evidence="3">Alpha/beta hydrolase</fullName>
    </submittedName>
</protein>
<dbReference type="InterPro" id="IPR029058">
    <property type="entry name" value="AB_hydrolase_fold"/>
</dbReference>
<dbReference type="PRINTS" id="PR00111">
    <property type="entry name" value="ABHYDROLASE"/>
</dbReference>
<dbReference type="AlphaFoldDB" id="A0A4Z0MTI6"/>
<reference evidence="3 4" key="1">
    <citation type="submission" date="2019-04" db="EMBL/GenBank/DDBJ databases">
        <authorList>
            <person name="Feng G."/>
            <person name="Zhang J."/>
            <person name="Zhu H."/>
        </authorList>
    </citation>
    <scope>NUCLEOTIDE SEQUENCE [LARGE SCALE GENOMIC DNA]</scope>
    <source>
        <strain evidence="3 4">JCM 19491</strain>
    </source>
</reference>
<accession>A0A4Z0MTI6</accession>
<dbReference type="InterPro" id="IPR000073">
    <property type="entry name" value="AB_hydrolase_1"/>
</dbReference>
<dbReference type="RefSeq" id="WP_135529110.1">
    <property type="nucleotide sequence ID" value="NZ_SRKZ01000001.1"/>
</dbReference>